<sequence>MKTNPGSERGVDYRVSENQREVMPPMEFDDIRVEAYMTEAVETTHPDEWVTDVVDRLRSQSRYGGLPVLDDDGRLAGFVGAIDLLGVHGDESVRAVMSRNLVVARPEMTLQDAARVIFRTGHQFLPVVDDEEAFLGVVSNADVVRSQIERTTPSKVESTRRMLESTHDAAVGVEEDVVVISELIPTQREVYADELDGRAYELEHGLAEPLITLVYGEETLLVDGHHRALAARELDIEEMRAYVLVVDPTEVPNLGLRKIARLGGLDSLADVEVNDDGHHPLVEMTELGA</sequence>
<organism evidence="4 5">
    <name type="scientific">Halopelagius inordinatus</name>
    <dbReference type="NCBI Taxonomy" id="553467"/>
    <lineage>
        <taxon>Archaea</taxon>
        <taxon>Methanobacteriati</taxon>
        <taxon>Methanobacteriota</taxon>
        <taxon>Stenosarchaea group</taxon>
        <taxon>Halobacteria</taxon>
        <taxon>Halobacteriales</taxon>
        <taxon>Haloferacaceae</taxon>
    </lineage>
</organism>
<proteinExistence type="predicted"/>
<dbReference type="InterPro" id="IPR051257">
    <property type="entry name" value="Diverse_CBS-Domain"/>
</dbReference>
<dbReference type="InterPro" id="IPR046342">
    <property type="entry name" value="CBS_dom_sf"/>
</dbReference>
<accession>A0A1I2SD17</accession>
<dbReference type="STRING" id="553467.SAMN04488063_2257"/>
<gene>
    <name evidence="4" type="ORF">SAMN04488063_2257</name>
</gene>
<dbReference type="InterPro" id="IPR000644">
    <property type="entry name" value="CBS_dom"/>
</dbReference>
<dbReference type="InterPro" id="IPR036086">
    <property type="entry name" value="ParB/Sulfiredoxin_sf"/>
</dbReference>
<name>A0A1I2SD17_9EURY</name>
<dbReference type="SMART" id="SM00116">
    <property type="entry name" value="CBS"/>
    <property type="match status" value="2"/>
</dbReference>
<dbReference type="PANTHER" id="PTHR43080:SF2">
    <property type="entry name" value="CBS DOMAIN-CONTAINING PROTEIN"/>
    <property type="match status" value="1"/>
</dbReference>
<protein>
    <submittedName>
        <fullName evidence="4">IMP dehydrogenase</fullName>
    </submittedName>
</protein>
<dbReference type="SUPFAM" id="SSF54631">
    <property type="entry name" value="CBS-domain pair"/>
    <property type="match status" value="1"/>
</dbReference>
<feature type="domain" description="CBS" evidence="3">
    <location>
        <begin position="37"/>
        <end position="96"/>
    </location>
</feature>
<evidence type="ECO:0000259" key="3">
    <source>
        <dbReference type="PROSITE" id="PS51371"/>
    </source>
</evidence>
<dbReference type="Gene3D" id="3.10.580.10">
    <property type="entry name" value="CBS-domain"/>
    <property type="match status" value="1"/>
</dbReference>
<dbReference type="Pfam" id="PF00571">
    <property type="entry name" value="CBS"/>
    <property type="match status" value="2"/>
</dbReference>
<dbReference type="PANTHER" id="PTHR43080">
    <property type="entry name" value="CBS DOMAIN-CONTAINING PROTEIN CBSX3, MITOCHONDRIAL"/>
    <property type="match status" value="1"/>
</dbReference>
<dbReference type="Gene3D" id="3.90.1530.10">
    <property type="entry name" value="Conserved hypothetical protein from pyrococcus furiosus pfu- 392566-001, ParB domain"/>
    <property type="match status" value="1"/>
</dbReference>
<evidence type="ECO:0000313" key="5">
    <source>
        <dbReference type="Proteomes" id="UP000198876"/>
    </source>
</evidence>
<reference evidence="5" key="1">
    <citation type="submission" date="2016-10" db="EMBL/GenBank/DDBJ databases">
        <authorList>
            <person name="Varghese N."/>
            <person name="Submissions S."/>
        </authorList>
    </citation>
    <scope>NUCLEOTIDE SEQUENCE [LARGE SCALE GENOMIC DNA]</scope>
    <source>
        <strain evidence="5">CGMCC 1.7739</strain>
    </source>
</reference>
<feature type="domain" description="CBS" evidence="3">
    <location>
        <begin position="97"/>
        <end position="154"/>
    </location>
</feature>
<evidence type="ECO:0000256" key="2">
    <source>
        <dbReference type="PROSITE-ProRule" id="PRU00703"/>
    </source>
</evidence>
<keyword evidence="1 2" id="KW-0129">CBS domain</keyword>
<evidence type="ECO:0000256" key="1">
    <source>
        <dbReference type="ARBA" id="ARBA00023122"/>
    </source>
</evidence>
<dbReference type="Proteomes" id="UP000198876">
    <property type="component" value="Unassembled WGS sequence"/>
</dbReference>
<dbReference type="AlphaFoldDB" id="A0A1I2SD17"/>
<keyword evidence="5" id="KW-1185">Reference proteome</keyword>
<dbReference type="PROSITE" id="PS51371">
    <property type="entry name" value="CBS"/>
    <property type="match status" value="2"/>
</dbReference>
<dbReference type="SUPFAM" id="SSF110849">
    <property type="entry name" value="ParB/Sulfiredoxin"/>
    <property type="match status" value="1"/>
</dbReference>
<evidence type="ECO:0000313" key="4">
    <source>
        <dbReference type="EMBL" id="SFG50705.1"/>
    </source>
</evidence>
<dbReference type="EMBL" id="FOOQ01000002">
    <property type="protein sequence ID" value="SFG50705.1"/>
    <property type="molecule type" value="Genomic_DNA"/>
</dbReference>